<protein>
    <submittedName>
        <fullName evidence="1">Esterase</fullName>
    </submittedName>
</protein>
<dbReference type="eggNOG" id="COG2382">
    <property type="taxonomic scope" value="Bacteria"/>
</dbReference>
<dbReference type="EMBL" id="CP002480">
    <property type="protein sequence ID" value="ADW69180.1"/>
    <property type="molecule type" value="Genomic_DNA"/>
</dbReference>
<dbReference type="InterPro" id="IPR029058">
    <property type="entry name" value="AB_hydrolase_fold"/>
</dbReference>
<dbReference type="PANTHER" id="PTHR48098:SF6">
    <property type="entry name" value="FERRI-BACILLIBACTIN ESTERASE BESA"/>
    <property type="match status" value="1"/>
</dbReference>
<name>E8X2F6_GRATM</name>
<dbReference type="KEGG" id="acm:AciX9_2136"/>
<proteinExistence type="predicted"/>
<accession>E8X2F6</accession>
<reference evidence="2" key="1">
    <citation type="submission" date="2011-01" db="EMBL/GenBank/DDBJ databases">
        <title>Complete sequence of chromosome of Acidobacterium sp. MP5ACTX9.</title>
        <authorList>
            <consortium name="US DOE Joint Genome Institute"/>
            <person name="Lucas S."/>
            <person name="Copeland A."/>
            <person name="Lapidus A."/>
            <person name="Cheng J.-F."/>
            <person name="Goodwin L."/>
            <person name="Pitluck S."/>
            <person name="Teshima H."/>
            <person name="Detter J.C."/>
            <person name="Han C."/>
            <person name="Tapia R."/>
            <person name="Land M."/>
            <person name="Hauser L."/>
            <person name="Kyrpides N."/>
            <person name="Ivanova N."/>
            <person name="Ovchinnikova G."/>
            <person name="Pagani I."/>
            <person name="Rawat S.R."/>
            <person name="Mannisto M."/>
            <person name="Haggblom M.M."/>
            <person name="Woyke T."/>
        </authorList>
    </citation>
    <scope>NUCLEOTIDE SEQUENCE [LARGE SCALE GENOMIC DNA]</scope>
    <source>
        <strain evidence="2">MP5ACTX9</strain>
    </source>
</reference>
<dbReference type="Proteomes" id="UP000000343">
    <property type="component" value="Chromosome"/>
</dbReference>
<dbReference type="Pfam" id="PF00756">
    <property type="entry name" value="Esterase"/>
    <property type="match status" value="1"/>
</dbReference>
<sequence length="324" mass="36766">MSLYDPASLNIVLYGAWFLKISPNNRMLDRTLGPLFRMRIGEPQTGVQTAVQAEPASLVRMETEPEDRIERLELFELHSAVLPEPETRCVCVYLPECYESEPERHFPVFYLHDGQNLIDGRTSYIPGRTWRVGETADRMIAEGLVEPVILVGVANTGLRRMAEYTPTKDFRMGGGDGKLYGRLLVEELKPHIDHEFRTLRGAVHTGLGGSSLGGLISLYLGLGHPETFGQLAVMSPSIWWDHRSLLQFVKQARPRPETKIWLDIGTGEGMRHVRDTELLERLLIQQGWRPGEDLQTLIVPDAVHDEDAWAARFDQVLRFLFPAR</sequence>
<dbReference type="InterPro" id="IPR000801">
    <property type="entry name" value="Esterase-like"/>
</dbReference>
<dbReference type="STRING" id="1198114.AciX9_2136"/>
<evidence type="ECO:0000313" key="2">
    <source>
        <dbReference type="Proteomes" id="UP000000343"/>
    </source>
</evidence>
<dbReference type="SUPFAM" id="SSF53474">
    <property type="entry name" value="alpha/beta-Hydrolases"/>
    <property type="match status" value="1"/>
</dbReference>
<dbReference type="Gene3D" id="3.40.50.1820">
    <property type="entry name" value="alpha/beta hydrolase"/>
    <property type="match status" value="1"/>
</dbReference>
<dbReference type="AlphaFoldDB" id="E8X2F6"/>
<dbReference type="InterPro" id="IPR050583">
    <property type="entry name" value="Mycobacterial_A85_antigen"/>
</dbReference>
<organism evidence="2">
    <name type="scientific">Granulicella tundricola (strain ATCC BAA-1859 / DSM 23138 / MP5ACTX9)</name>
    <dbReference type="NCBI Taxonomy" id="1198114"/>
    <lineage>
        <taxon>Bacteria</taxon>
        <taxon>Pseudomonadati</taxon>
        <taxon>Acidobacteriota</taxon>
        <taxon>Terriglobia</taxon>
        <taxon>Terriglobales</taxon>
        <taxon>Acidobacteriaceae</taxon>
        <taxon>Granulicella</taxon>
    </lineage>
</organism>
<dbReference type="PANTHER" id="PTHR48098">
    <property type="entry name" value="ENTEROCHELIN ESTERASE-RELATED"/>
    <property type="match status" value="1"/>
</dbReference>
<gene>
    <name evidence="1" type="ordered locus">AciX9_2136</name>
</gene>
<dbReference type="HOGENOM" id="CLU_039834_1_2_0"/>
<keyword evidence="2" id="KW-1185">Reference proteome</keyword>
<evidence type="ECO:0000313" key="1">
    <source>
        <dbReference type="EMBL" id="ADW69180.1"/>
    </source>
</evidence>
<dbReference type="PaxDb" id="1198114-AciX9_2136"/>